<feature type="compositionally biased region" description="Polar residues" evidence="1">
    <location>
        <begin position="431"/>
        <end position="443"/>
    </location>
</feature>
<feature type="compositionally biased region" description="Polar residues" evidence="1">
    <location>
        <begin position="257"/>
        <end position="267"/>
    </location>
</feature>
<dbReference type="Proteomes" id="UP001301958">
    <property type="component" value="Unassembled WGS sequence"/>
</dbReference>
<dbReference type="InterPro" id="IPR034443">
    <property type="entry name" value="PB1A10.08"/>
</dbReference>
<evidence type="ECO:0000313" key="3">
    <source>
        <dbReference type="Proteomes" id="UP001301958"/>
    </source>
</evidence>
<feature type="region of interest" description="Disordered" evidence="1">
    <location>
        <begin position="236"/>
        <end position="280"/>
    </location>
</feature>
<accession>A0AAN7GW35</accession>
<dbReference type="PANTHER" id="PTHR42051:SF1">
    <property type="entry name" value="MEIOTICALLY UP-REGULATED PROTEIN PB1A10.08"/>
    <property type="match status" value="1"/>
</dbReference>
<proteinExistence type="predicted"/>
<feature type="compositionally biased region" description="Polar residues" evidence="1">
    <location>
        <begin position="9"/>
        <end position="21"/>
    </location>
</feature>
<feature type="region of interest" description="Disordered" evidence="1">
    <location>
        <begin position="477"/>
        <end position="504"/>
    </location>
</feature>
<evidence type="ECO:0000313" key="2">
    <source>
        <dbReference type="EMBL" id="KAK4225573.1"/>
    </source>
</evidence>
<dbReference type="EMBL" id="MU865364">
    <property type="protein sequence ID" value="KAK4225573.1"/>
    <property type="molecule type" value="Genomic_DNA"/>
</dbReference>
<feature type="region of interest" description="Disordered" evidence="1">
    <location>
        <begin position="1"/>
        <end position="132"/>
    </location>
</feature>
<feature type="compositionally biased region" description="Basic residues" evidence="1">
    <location>
        <begin position="112"/>
        <end position="122"/>
    </location>
</feature>
<evidence type="ECO:0000256" key="1">
    <source>
        <dbReference type="SAM" id="MobiDB-lite"/>
    </source>
</evidence>
<organism evidence="2 3">
    <name type="scientific">Podospora fimiseda</name>
    <dbReference type="NCBI Taxonomy" id="252190"/>
    <lineage>
        <taxon>Eukaryota</taxon>
        <taxon>Fungi</taxon>
        <taxon>Dikarya</taxon>
        <taxon>Ascomycota</taxon>
        <taxon>Pezizomycotina</taxon>
        <taxon>Sordariomycetes</taxon>
        <taxon>Sordariomycetidae</taxon>
        <taxon>Sordariales</taxon>
        <taxon>Podosporaceae</taxon>
        <taxon>Podospora</taxon>
    </lineage>
</organism>
<feature type="compositionally biased region" description="Basic residues" evidence="1">
    <location>
        <begin position="246"/>
        <end position="256"/>
    </location>
</feature>
<sequence length="518" mass="57651">MMTARSYLVSRQAQRPATVQHQKQQKPLPPSPLSSPPLKIEDDRFENFKPAVVSSVPVPSIPMPSRRRDESPSLGPRALSPPRTTATLTITPSSTPVQIPIRPKSRDTAHPQKARRHHSTTHRSKDIHSPDAIPPSVAALLAITNIPPPRQTRGVRQTKMEKRMTVESIIERAQESEKEFSLTLSKSPLDLLLMSPEDLEADDMSLCESTMGSVLSTRTVSLESMPSLCNSYATDTLSSLETPHTPARRKSVRPTRRSLTPVSSPPGSESIEDHPLSSPAPTIEQLDFRVFEDKEATPEKKVSPFKPLKSAFKSNLTASLRALRQAARSFSNLNFPSIPPEDFLTRSILTIDPQVPYTDERRPPPLEEEPTAALRRYLNPTTSVRIEKPPNAVASGPPLRTFTASIQMQTYKVHRSRSTPPHGRAPYPSVGPSSASQTQQSKQPVAEYPMPGPRQREMRENPDFIRIAVMEMAMRKRGKLDDHRPGRARWALPPRKPSTKPYEIGADGVPARWVTVSY</sequence>
<feature type="compositionally biased region" description="Low complexity" evidence="1">
    <location>
        <begin position="80"/>
        <end position="96"/>
    </location>
</feature>
<reference evidence="2" key="2">
    <citation type="submission" date="2023-05" db="EMBL/GenBank/DDBJ databases">
        <authorList>
            <consortium name="Lawrence Berkeley National Laboratory"/>
            <person name="Steindorff A."/>
            <person name="Hensen N."/>
            <person name="Bonometti L."/>
            <person name="Westerberg I."/>
            <person name="Brannstrom I.O."/>
            <person name="Guillou S."/>
            <person name="Cros-Aarteil S."/>
            <person name="Calhoun S."/>
            <person name="Haridas S."/>
            <person name="Kuo A."/>
            <person name="Mondo S."/>
            <person name="Pangilinan J."/>
            <person name="Riley R."/>
            <person name="Labutti K."/>
            <person name="Andreopoulos B."/>
            <person name="Lipzen A."/>
            <person name="Chen C."/>
            <person name="Yanf M."/>
            <person name="Daum C."/>
            <person name="Ng V."/>
            <person name="Clum A."/>
            <person name="Ohm R."/>
            <person name="Martin F."/>
            <person name="Silar P."/>
            <person name="Natvig D."/>
            <person name="Lalanne C."/>
            <person name="Gautier V."/>
            <person name="Ament-Velasquez S.L."/>
            <person name="Kruys A."/>
            <person name="Hutchinson M.I."/>
            <person name="Powell A.J."/>
            <person name="Barry K."/>
            <person name="Miller A.N."/>
            <person name="Grigoriev I.V."/>
            <person name="Debuchy R."/>
            <person name="Gladieux P."/>
            <person name="Thoren M.H."/>
            <person name="Johannesson H."/>
        </authorList>
    </citation>
    <scope>NUCLEOTIDE SEQUENCE</scope>
    <source>
        <strain evidence="2">CBS 990.96</strain>
    </source>
</reference>
<reference evidence="2" key="1">
    <citation type="journal article" date="2023" name="Mol. Phylogenet. Evol.">
        <title>Genome-scale phylogeny and comparative genomics of the fungal order Sordariales.</title>
        <authorList>
            <person name="Hensen N."/>
            <person name="Bonometti L."/>
            <person name="Westerberg I."/>
            <person name="Brannstrom I.O."/>
            <person name="Guillou S."/>
            <person name="Cros-Aarteil S."/>
            <person name="Calhoun S."/>
            <person name="Haridas S."/>
            <person name="Kuo A."/>
            <person name="Mondo S."/>
            <person name="Pangilinan J."/>
            <person name="Riley R."/>
            <person name="LaButti K."/>
            <person name="Andreopoulos B."/>
            <person name="Lipzen A."/>
            <person name="Chen C."/>
            <person name="Yan M."/>
            <person name="Daum C."/>
            <person name="Ng V."/>
            <person name="Clum A."/>
            <person name="Steindorff A."/>
            <person name="Ohm R.A."/>
            <person name="Martin F."/>
            <person name="Silar P."/>
            <person name="Natvig D.O."/>
            <person name="Lalanne C."/>
            <person name="Gautier V."/>
            <person name="Ament-Velasquez S.L."/>
            <person name="Kruys A."/>
            <person name="Hutchinson M.I."/>
            <person name="Powell A.J."/>
            <person name="Barry K."/>
            <person name="Miller A.N."/>
            <person name="Grigoriev I.V."/>
            <person name="Debuchy R."/>
            <person name="Gladieux P."/>
            <person name="Hiltunen Thoren M."/>
            <person name="Johannesson H."/>
        </authorList>
    </citation>
    <scope>NUCLEOTIDE SEQUENCE</scope>
    <source>
        <strain evidence="2">CBS 990.96</strain>
    </source>
</reference>
<keyword evidence="3" id="KW-1185">Reference proteome</keyword>
<comment type="caution">
    <text evidence="2">The sequence shown here is derived from an EMBL/GenBank/DDBJ whole genome shotgun (WGS) entry which is preliminary data.</text>
</comment>
<dbReference type="PANTHER" id="PTHR42051">
    <property type="entry name" value="MEIOTICALLY UP-REGULATED PROTEIN PB1A10.08"/>
    <property type="match status" value="1"/>
</dbReference>
<feature type="region of interest" description="Disordered" evidence="1">
    <location>
        <begin position="410"/>
        <end position="457"/>
    </location>
</feature>
<name>A0AAN7GW35_9PEZI</name>
<dbReference type="AlphaFoldDB" id="A0AAN7GW35"/>
<gene>
    <name evidence="2" type="ORF">QBC38DRAFT_368403</name>
</gene>
<protein>
    <submittedName>
        <fullName evidence="2">Uncharacterized protein</fullName>
    </submittedName>
</protein>